<sequence>MAGPLTRTSSEDHSGSNHWLPNSVHKMICSEPGAGNFHSKPAGTVPLALDGAPDRQPTGCCLHLSISLNTFLRPPFGSSMQA</sequence>
<reference evidence="2 3" key="1">
    <citation type="journal article" date="2019" name="Commun. Biol.">
        <title>The bagworm genome reveals a unique fibroin gene that provides high tensile strength.</title>
        <authorList>
            <person name="Kono N."/>
            <person name="Nakamura H."/>
            <person name="Ohtoshi R."/>
            <person name="Tomita M."/>
            <person name="Numata K."/>
            <person name="Arakawa K."/>
        </authorList>
    </citation>
    <scope>NUCLEOTIDE SEQUENCE [LARGE SCALE GENOMIC DNA]</scope>
</reference>
<dbReference type="Proteomes" id="UP000299102">
    <property type="component" value="Unassembled WGS sequence"/>
</dbReference>
<feature type="region of interest" description="Disordered" evidence="1">
    <location>
        <begin position="1"/>
        <end position="21"/>
    </location>
</feature>
<proteinExistence type="predicted"/>
<evidence type="ECO:0000313" key="2">
    <source>
        <dbReference type="EMBL" id="GBP83387.1"/>
    </source>
</evidence>
<dbReference type="AlphaFoldDB" id="A0A4C1Z9Q8"/>
<name>A0A4C1Z9Q8_EUMVA</name>
<evidence type="ECO:0000313" key="3">
    <source>
        <dbReference type="Proteomes" id="UP000299102"/>
    </source>
</evidence>
<protein>
    <submittedName>
        <fullName evidence="2">Uncharacterized protein</fullName>
    </submittedName>
</protein>
<organism evidence="2 3">
    <name type="scientific">Eumeta variegata</name>
    <name type="common">Bagworm moth</name>
    <name type="synonym">Eumeta japonica</name>
    <dbReference type="NCBI Taxonomy" id="151549"/>
    <lineage>
        <taxon>Eukaryota</taxon>
        <taxon>Metazoa</taxon>
        <taxon>Ecdysozoa</taxon>
        <taxon>Arthropoda</taxon>
        <taxon>Hexapoda</taxon>
        <taxon>Insecta</taxon>
        <taxon>Pterygota</taxon>
        <taxon>Neoptera</taxon>
        <taxon>Endopterygota</taxon>
        <taxon>Lepidoptera</taxon>
        <taxon>Glossata</taxon>
        <taxon>Ditrysia</taxon>
        <taxon>Tineoidea</taxon>
        <taxon>Psychidae</taxon>
        <taxon>Oiketicinae</taxon>
        <taxon>Eumeta</taxon>
    </lineage>
</organism>
<dbReference type="EMBL" id="BGZK01001619">
    <property type="protein sequence ID" value="GBP83387.1"/>
    <property type="molecule type" value="Genomic_DNA"/>
</dbReference>
<accession>A0A4C1Z9Q8</accession>
<comment type="caution">
    <text evidence="2">The sequence shown here is derived from an EMBL/GenBank/DDBJ whole genome shotgun (WGS) entry which is preliminary data.</text>
</comment>
<evidence type="ECO:0000256" key="1">
    <source>
        <dbReference type="SAM" id="MobiDB-lite"/>
    </source>
</evidence>
<gene>
    <name evidence="2" type="ORF">EVAR_63052_1</name>
</gene>
<keyword evidence="3" id="KW-1185">Reference proteome</keyword>